<feature type="compositionally biased region" description="Pro residues" evidence="17">
    <location>
        <begin position="237"/>
        <end position="250"/>
    </location>
</feature>
<evidence type="ECO:0000256" key="12">
    <source>
        <dbReference type="ARBA" id="ARBA00023306"/>
    </source>
</evidence>
<feature type="compositionally biased region" description="Basic and acidic residues" evidence="17">
    <location>
        <begin position="317"/>
        <end position="327"/>
    </location>
</feature>
<dbReference type="PANTHER" id="PTHR12161:SF5">
    <property type="entry name" value="IST1 HOMOLOG"/>
    <property type="match status" value="1"/>
</dbReference>
<name>A0AAN9VP19_9ORTH</name>
<evidence type="ECO:0000256" key="4">
    <source>
        <dbReference type="ARBA" id="ARBA00004541"/>
    </source>
</evidence>
<comment type="subunit">
    <text evidence="16">Interacts with CHMP1A, CHMP1B, VPS4A and VTA1. Interacts with SPAST, STAMBP, and USP8. May interact with VPS37B. May associate with the ESCRT-I complex. Interacts with MITD1, in competition with VSP4. Interacts with SPART (via MIT domain); leading to the recruitment of SPART to midbodies. Interacts with SPAST.</text>
</comment>
<evidence type="ECO:0000256" key="13">
    <source>
        <dbReference type="ARBA" id="ARBA00023329"/>
    </source>
</evidence>
<evidence type="ECO:0000256" key="9">
    <source>
        <dbReference type="ARBA" id="ARBA00022618"/>
    </source>
</evidence>
<dbReference type="InterPro" id="IPR042277">
    <property type="entry name" value="IST1-like"/>
</dbReference>
<dbReference type="PANTHER" id="PTHR12161">
    <property type="entry name" value="IST1 FAMILY MEMBER"/>
    <property type="match status" value="1"/>
</dbReference>
<reference evidence="18 19" key="1">
    <citation type="submission" date="2024-03" db="EMBL/GenBank/DDBJ databases">
        <title>The genome assembly and annotation of the cricket Gryllus longicercus Weissman &amp; Gray.</title>
        <authorList>
            <person name="Szrajer S."/>
            <person name="Gray D."/>
            <person name="Ylla G."/>
        </authorList>
    </citation>
    <scope>NUCLEOTIDE SEQUENCE [LARGE SCALE GENOMIC DNA]</scope>
    <source>
        <strain evidence="18">DAG 2021-001</strain>
        <tissue evidence="18">Whole body minus gut</tissue>
    </source>
</reference>
<dbReference type="GO" id="GO:0030496">
    <property type="term" value="C:midbody"/>
    <property type="evidence" value="ECO:0007669"/>
    <property type="project" value="UniProtKB-SubCell"/>
</dbReference>
<keyword evidence="19" id="KW-1185">Reference proteome</keyword>
<comment type="caution">
    <text evidence="18">The sequence shown here is derived from an EMBL/GenBank/DDBJ whole genome shotgun (WGS) entry which is preliminary data.</text>
</comment>
<evidence type="ECO:0000256" key="3">
    <source>
        <dbReference type="ARBA" id="ARBA00004300"/>
    </source>
</evidence>
<keyword evidence="13" id="KW-0968">Cytoplasmic vesicle</keyword>
<keyword evidence="8" id="KW-0597">Phosphoprotein</keyword>
<evidence type="ECO:0000313" key="19">
    <source>
        <dbReference type="Proteomes" id="UP001378592"/>
    </source>
</evidence>
<comment type="subcellular location">
    <subcellularLocation>
        <location evidence="3">Cytoplasm</location>
        <location evidence="3">Cytoskeleton</location>
        <location evidence="3">Microtubule organizing center</location>
        <location evidence="3">Centrosome</location>
    </subcellularLocation>
    <subcellularLocation>
        <location evidence="4">Cytoplasmic vesicle</location>
    </subcellularLocation>
    <subcellularLocation>
        <location evidence="1">Midbody</location>
    </subcellularLocation>
    <subcellularLocation>
        <location evidence="2">Nucleus envelope</location>
    </subcellularLocation>
</comment>
<comment type="similarity">
    <text evidence="5">Belongs to the IST1 family.</text>
</comment>
<dbReference type="EMBL" id="JAZDUA010000166">
    <property type="protein sequence ID" value="KAK7865777.1"/>
    <property type="molecule type" value="Genomic_DNA"/>
</dbReference>
<dbReference type="GO" id="GO:0031410">
    <property type="term" value="C:cytoplasmic vesicle"/>
    <property type="evidence" value="ECO:0007669"/>
    <property type="project" value="UniProtKB-SubCell"/>
</dbReference>
<dbReference type="GO" id="GO:0005813">
    <property type="term" value="C:centrosome"/>
    <property type="evidence" value="ECO:0007669"/>
    <property type="project" value="UniProtKB-SubCell"/>
</dbReference>
<dbReference type="FunFam" id="1.20.1260.60:FF:000001">
    <property type="entry name" value="IST1 homolog isoform X1"/>
    <property type="match status" value="1"/>
</dbReference>
<comment type="function">
    <text evidence="15">ESCRT-III-like protein involved in cytokinesis, nuclear envelope reassembly and endosomal tubulation. Is required for efficient abscission during cytokinesis. Involved in recruiting VPS4A and/or VPS4B to the midbody of dividing cells. During late anaphase, involved in nuclear envelope reassembly and mitotic spindle disassembly together with the ESCRT-III complex: IST1 acts by mediating the recruitment of SPAST to the nuclear membrane, leading to microtubule severing. Recruited to the reforming nuclear envelope (NE) during anaphase by LEMD2. Regulates early endosomal tubulation together with the ESCRT-III complex by mediating the recruitment of SPAST.</text>
</comment>
<evidence type="ECO:0000256" key="2">
    <source>
        <dbReference type="ARBA" id="ARBA00004259"/>
    </source>
</evidence>
<evidence type="ECO:0000256" key="16">
    <source>
        <dbReference type="ARBA" id="ARBA00046920"/>
    </source>
</evidence>
<dbReference type="GO" id="GO:0005635">
    <property type="term" value="C:nuclear envelope"/>
    <property type="evidence" value="ECO:0007669"/>
    <property type="project" value="UniProtKB-SubCell"/>
</dbReference>
<dbReference type="Proteomes" id="UP001378592">
    <property type="component" value="Unassembled WGS sequence"/>
</dbReference>
<feature type="region of interest" description="Disordered" evidence="17">
    <location>
        <begin position="237"/>
        <end position="381"/>
    </location>
</feature>
<dbReference type="GO" id="GO:0051301">
    <property type="term" value="P:cell division"/>
    <property type="evidence" value="ECO:0007669"/>
    <property type="project" value="UniProtKB-KW"/>
</dbReference>
<evidence type="ECO:0000256" key="5">
    <source>
        <dbReference type="ARBA" id="ARBA00005536"/>
    </source>
</evidence>
<keyword evidence="12" id="KW-0131">Cell cycle</keyword>
<evidence type="ECO:0000256" key="15">
    <source>
        <dbReference type="ARBA" id="ARBA00046124"/>
    </source>
</evidence>
<evidence type="ECO:0000256" key="17">
    <source>
        <dbReference type="SAM" id="MobiDB-lite"/>
    </source>
</evidence>
<evidence type="ECO:0000256" key="14">
    <source>
        <dbReference type="ARBA" id="ARBA00032374"/>
    </source>
</evidence>
<dbReference type="Gene3D" id="1.20.1260.60">
    <property type="entry name" value="Vacuolar protein sorting-associated protein Ist1"/>
    <property type="match status" value="1"/>
</dbReference>
<dbReference type="GO" id="GO:0015031">
    <property type="term" value="P:protein transport"/>
    <property type="evidence" value="ECO:0007669"/>
    <property type="project" value="InterPro"/>
</dbReference>
<accession>A0AAN9VP19</accession>
<sequence>MFASGPNYTKLKTHLRLAINRLKLLEKKKSELAQKSRKEIADYIASGKYERAKIRVEHIIREDYLVEAMEVVEMYCDLLLARYGLIQQMKTLDEGLAEAISSLLWVAPRLTSDVAELKVIADQLTIKYGRQYAEACREEAVGTISEKLKHKLSVQSPPKLLVEKYLIEIAKNYNIEYEPDPQIMKDDPSTIGVDALLVDLGSDKNNLGTDVLPPQPAGFVGFPQPPVLPKGDFQPFNYPPPPMPGGPPAAVPGGIPGGVGGFVSPPPLPSQGPSAPYGAPFSYNIPPENDIHSKPLNTNLQDDPPPSYNKINPGPLDKNRQSDDKPKPTPRSKISPGGGGGGGSSQNNGFPDLPELPAVPTDSFPPGEDGAGGSNDDIDFDDLTKRFEELKKRK</sequence>
<gene>
    <name evidence="18" type="ORF">R5R35_002102</name>
</gene>
<evidence type="ECO:0000313" key="18">
    <source>
        <dbReference type="EMBL" id="KAK7865777.1"/>
    </source>
</evidence>
<evidence type="ECO:0000256" key="8">
    <source>
        <dbReference type="ARBA" id="ARBA00022553"/>
    </source>
</evidence>
<organism evidence="18 19">
    <name type="scientific">Gryllus longicercus</name>
    <dbReference type="NCBI Taxonomy" id="2509291"/>
    <lineage>
        <taxon>Eukaryota</taxon>
        <taxon>Metazoa</taxon>
        <taxon>Ecdysozoa</taxon>
        <taxon>Arthropoda</taxon>
        <taxon>Hexapoda</taxon>
        <taxon>Insecta</taxon>
        <taxon>Pterygota</taxon>
        <taxon>Neoptera</taxon>
        <taxon>Polyneoptera</taxon>
        <taxon>Orthoptera</taxon>
        <taxon>Ensifera</taxon>
        <taxon>Gryllidea</taxon>
        <taxon>Grylloidea</taxon>
        <taxon>Gryllidae</taxon>
        <taxon>Gryllinae</taxon>
        <taxon>Gryllus</taxon>
    </lineage>
</organism>
<dbReference type="InterPro" id="IPR005061">
    <property type="entry name" value="Ist1"/>
</dbReference>
<evidence type="ECO:0000256" key="10">
    <source>
        <dbReference type="ARBA" id="ARBA00023212"/>
    </source>
</evidence>
<keyword evidence="11" id="KW-0539">Nucleus</keyword>
<evidence type="ECO:0000256" key="1">
    <source>
        <dbReference type="ARBA" id="ARBA00004214"/>
    </source>
</evidence>
<evidence type="ECO:0000256" key="6">
    <source>
        <dbReference type="ARBA" id="ARBA00014513"/>
    </source>
</evidence>
<keyword evidence="9" id="KW-0132">Cell division</keyword>
<evidence type="ECO:0000256" key="11">
    <source>
        <dbReference type="ARBA" id="ARBA00023242"/>
    </source>
</evidence>
<protein>
    <recommendedName>
        <fullName evidence="6">IST1 homolog</fullName>
    </recommendedName>
    <alternativeName>
        <fullName evidence="14">Charged multivesicular body protein 8</fullName>
    </alternativeName>
</protein>
<dbReference type="Pfam" id="PF03398">
    <property type="entry name" value="Ist1"/>
    <property type="match status" value="1"/>
</dbReference>
<keyword evidence="10" id="KW-0206">Cytoskeleton</keyword>
<keyword evidence="7" id="KW-0963">Cytoplasm</keyword>
<dbReference type="AlphaFoldDB" id="A0AAN9VP19"/>
<proteinExistence type="inferred from homology"/>
<evidence type="ECO:0000256" key="7">
    <source>
        <dbReference type="ARBA" id="ARBA00022490"/>
    </source>
</evidence>